<dbReference type="PANTHER" id="PTHR24104:SF25">
    <property type="entry name" value="PROTEIN LIN-41"/>
    <property type="match status" value="1"/>
</dbReference>
<dbReference type="EMBL" id="LAZR01022849">
    <property type="protein sequence ID" value="KKL80456.1"/>
    <property type="molecule type" value="Genomic_DNA"/>
</dbReference>
<organism evidence="2">
    <name type="scientific">marine sediment metagenome</name>
    <dbReference type="NCBI Taxonomy" id="412755"/>
    <lineage>
        <taxon>unclassified sequences</taxon>
        <taxon>metagenomes</taxon>
        <taxon>ecological metagenomes</taxon>
    </lineage>
</organism>
<evidence type="ECO:0000256" key="1">
    <source>
        <dbReference type="ARBA" id="ARBA00022737"/>
    </source>
</evidence>
<dbReference type="AlphaFoldDB" id="A0A0F9FPT6"/>
<dbReference type="InterPro" id="IPR001258">
    <property type="entry name" value="NHL_repeat"/>
</dbReference>
<keyword evidence="1" id="KW-0677">Repeat</keyword>
<dbReference type="GO" id="GO:0008270">
    <property type="term" value="F:zinc ion binding"/>
    <property type="evidence" value="ECO:0007669"/>
    <property type="project" value="UniProtKB-KW"/>
</dbReference>
<dbReference type="SUPFAM" id="SSF63829">
    <property type="entry name" value="Calcium-dependent phosphotriesterase"/>
    <property type="match status" value="1"/>
</dbReference>
<evidence type="ECO:0008006" key="3">
    <source>
        <dbReference type="Google" id="ProtNLM"/>
    </source>
</evidence>
<reference evidence="2" key="1">
    <citation type="journal article" date="2015" name="Nature">
        <title>Complex archaea that bridge the gap between prokaryotes and eukaryotes.</title>
        <authorList>
            <person name="Spang A."/>
            <person name="Saw J.H."/>
            <person name="Jorgensen S.L."/>
            <person name="Zaremba-Niedzwiedzka K."/>
            <person name="Martijn J."/>
            <person name="Lind A.E."/>
            <person name="van Eijk R."/>
            <person name="Schleper C."/>
            <person name="Guy L."/>
            <person name="Ettema T.J."/>
        </authorList>
    </citation>
    <scope>NUCLEOTIDE SEQUENCE</scope>
</reference>
<dbReference type="InterPro" id="IPR050952">
    <property type="entry name" value="TRIM-NHL_E3_ligases"/>
</dbReference>
<dbReference type="SUPFAM" id="SSF63825">
    <property type="entry name" value="YWTD domain"/>
    <property type="match status" value="1"/>
</dbReference>
<feature type="non-terminal residue" evidence="2">
    <location>
        <position position="1"/>
    </location>
</feature>
<dbReference type="InterPro" id="IPR011042">
    <property type="entry name" value="6-blade_b-propeller_TolB-like"/>
</dbReference>
<dbReference type="PANTHER" id="PTHR24104">
    <property type="entry name" value="E3 UBIQUITIN-PROTEIN LIGASE NHLRC1-RELATED"/>
    <property type="match status" value="1"/>
</dbReference>
<protein>
    <recommendedName>
        <fullName evidence="3">SMP-30/Gluconolactonase/LRE-like region domain-containing protein</fullName>
    </recommendedName>
</protein>
<dbReference type="Gene3D" id="2.120.10.30">
    <property type="entry name" value="TolB, C-terminal domain"/>
    <property type="match status" value="1"/>
</dbReference>
<dbReference type="PROSITE" id="PS51125">
    <property type="entry name" value="NHL"/>
    <property type="match status" value="1"/>
</dbReference>
<comment type="caution">
    <text evidence="2">The sequence shown here is derived from an EMBL/GenBank/DDBJ whole genome shotgun (WGS) entry which is preliminary data.</text>
</comment>
<dbReference type="Pfam" id="PF01436">
    <property type="entry name" value="NHL"/>
    <property type="match status" value="1"/>
</dbReference>
<evidence type="ECO:0000313" key="2">
    <source>
        <dbReference type="EMBL" id="KKL80456.1"/>
    </source>
</evidence>
<proteinExistence type="predicted"/>
<sequence length="493" mass="54253">VLDRDGGYMRTIKPYPASTPLERTEPVGHVMIDGKRQPLVFNGQGHTFHPYTAGLVGQTMAWHPDGYLIAASAVGSMCNHGPPRFLIAFDARGGAPKGVGFTGPHIRKAIGFRGGVGEASSRGMDRLAVSLDGKWIYLVLNLERNKGFQKNERRHGVYRVKWSDKGLGELWLGKNKAGSGDDEFDDPEGLAIDAKGNLYVCDRNNDRVKVYSPEGKLLGKISAPQPEQIAVHPRTGEVYLLCRSKERGYDVFKDAKIAITSRLIKFAAWGRGRPKELARMEFLNKKRIIKRMALDYSGDRPKLWATFYIGWGKRSGLVPITEAKGGFKLGSPVGKGPGLHYPSFLAADPERNRAIVFEHLGGQSRRRHKSIDLKTGEITAPGVRGSDLAIDRHGNVYMCDTYGKKTMSRYGPDFKPLPFSATGTNKLKYDYRAYGVGMGLRGHVIAPNGDIYIRRSPNHSKISTVDVFGPDGKMKQANLVRGAGSGDSGKARR</sequence>
<name>A0A0F9FPT6_9ZZZZ</name>
<accession>A0A0F9FPT6</accession>
<gene>
    <name evidence="2" type="ORF">LCGC14_2004590</name>
</gene>